<dbReference type="Pfam" id="PF09369">
    <property type="entry name" value="MZB"/>
    <property type="match status" value="1"/>
</dbReference>
<evidence type="ECO:0000313" key="2">
    <source>
        <dbReference type="EMBL" id="RTY35396.1"/>
    </source>
</evidence>
<dbReference type="Proteomes" id="UP000279908">
    <property type="component" value="Unassembled WGS sequence"/>
</dbReference>
<organism evidence="2 3">
    <name type="scientific">Chlorobium phaeovibrioides</name>
    <dbReference type="NCBI Taxonomy" id="1094"/>
    <lineage>
        <taxon>Bacteria</taxon>
        <taxon>Pseudomonadati</taxon>
        <taxon>Chlorobiota</taxon>
        <taxon>Chlorobiia</taxon>
        <taxon>Chlorobiales</taxon>
        <taxon>Chlorobiaceae</taxon>
        <taxon>Chlorobium/Pelodictyon group</taxon>
        <taxon>Chlorobium</taxon>
    </lineage>
</organism>
<dbReference type="InterPro" id="IPR047721">
    <property type="entry name" value="DrmB"/>
</dbReference>
<reference evidence="2 3" key="1">
    <citation type="submission" date="2018-12" db="EMBL/GenBank/DDBJ databases">
        <authorList>
            <person name="Lunina O.N."/>
            <person name="Grouzdev D.S."/>
            <person name="Gorlenko V.M."/>
            <person name="Savvichev A.S."/>
        </authorList>
    </citation>
    <scope>NUCLEOTIDE SEQUENCE [LARGE SCALE GENOMIC DNA]</scope>
    <source>
        <strain evidence="2 3">BrKhr-17</strain>
    </source>
</reference>
<sequence length="613" mass="69355">MPGSCHGRKLMPDRSLKKSQVIAPFGPGAIFDFGNESFVALDTTKWRQFACRQINLPRLEGILRVNHFLEPPIQTLRYAGQQVNTNWSVPYMRFPRWLFCPTCRRMRLWTYNDEESGKEPRCNQCGSHSKLAPMRFMAVCGNGHLTDVDWPRWAHSESRTRCENPQLIFQVHPEQGGGLRSLSVKCTTCNSERNLEGITAPEALHHIGIRCPGKHPWQSHERAVNCDSRLRVVQRGDSNAYFPQVTSAIDIRINDQDGINDYDHIRATTHWPTLQTFYNRATNPTPEDPILAPIIQLIAGQLNEDPTTVYEALSGEPAIETDEKDEHDLLTNEWEILSNPRQVAENAPFRAEQSDLDLYGRTVPEQEKRAWDAFRKTVDKLVLVKRLRIVNALAGFRRLDPSGTLTSPSLNVNTGWLPAVEIFGEGLFLSLDDKALTKWEENVPQRYRNDFTRQHENAGLDFLPEPTPRFILLHTLAHLLIRQLSFECGYSASSLTERIYCDDSMAGILIYTASSDSEGALGGLVREGAPERFYSIFKTALFRAQWCSNDPICSEMSHQGIGGMNRAACHACTLIPETSCRYLNAELDRATIFGSSDGTAPGYFGEFMENLNY</sequence>
<evidence type="ECO:0000313" key="3">
    <source>
        <dbReference type="Proteomes" id="UP000279908"/>
    </source>
</evidence>
<comment type="caution">
    <text evidence="2">The sequence shown here is derived from an EMBL/GenBank/DDBJ whole genome shotgun (WGS) entry which is preliminary data.</text>
</comment>
<accession>A0A3S0KZV1</accession>
<feature type="domain" description="MrfA-like Zn-binding" evidence="1">
    <location>
        <begin position="476"/>
        <end position="573"/>
    </location>
</feature>
<gene>
    <name evidence="2" type="ORF">EKD02_09295</name>
</gene>
<dbReference type="AlphaFoldDB" id="A0A3S0KZV1"/>
<protein>
    <submittedName>
        <fullName evidence="2">DUF1998 domain-containing protein</fullName>
    </submittedName>
</protein>
<dbReference type="InterPro" id="IPR018973">
    <property type="entry name" value="MZB"/>
</dbReference>
<evidence type="ECO:0000259" key="1">
    <source>
        <dbReference type="Pfam" id="PF09369"/>
    </source>
</evidence>
<name>A0A3S0KZV1_CHLPH</name>
<dbReference type="NCBIfam" id="NF038324">
    <property type="entry name" value="DrmB_fam"/>
    <property type="match status" value="1"/>
</dbReference>
<proteinExistence type="predicted"/>
<dbReference type="EMBL" id="RXYK01000022">
    <property type="protein sequence ID" value="RTY35396.1"/>
    <property type="molecule type" value="Genomic_DNA"/>
</dbReference>